<reference evidence="1 2" key="1">
    <citation type="submission" date="2023-10" db="EMBL/GenBank/DDBJ databases">
        <title>Marimonas sp. nov. isolated from tidal mud flat.</title>
        <authorList>
            <person name="Jaincy N.J."/>
            <person name="Srinivasan S."/>
            <person name="Lee S.-S."/>
        </authorList>
    </citation>
    <scope>NUCLEOTIDE SEQUENCE [LARGE SCALE GENOMIC DNA]</scope>
    <source>
        <strain evidence="1 2">MJ-SS3</strain>
    </source>
</reference>
<protein>
    <recommendedName>
        <fullName evidence="3">Sulfotransferase domain-containing protein</fullName>
    </recommendedName>
</protein>
<keyword evidence="2" id="KW-1185">Reference proteome</keyword>
<dbReference type="Proteomes" id="UP001268651">
    <property type="component" value="Unassembled WGS sequence"/>
</dbReference>
<evidence type="ECO:0000313" key="2">
    <source>
        <dbReference type="Proteomes" id="UP001268651"/>
    </source>
</evidence>
<dbReference type="SUPFAM" id="SSF52540">
    <property type="entry name" value="P-loop containing nucleoside triphosphate hydrolases"/>
    <property type="match status" value="1"/>
</dbReference>
<sequence length="250" mass="30019">MKYFLLSTSRSGSDLLRHLLINIFSENYDGPDEWIVHAKTRLNLGLPENYEEAMKMVLDNPDALINRMSPNSHRKVMYIHLGKTSNLPKHIPVIHLIRKDSLAQAISYWIMKKQVIPPHVKKEEHQALRNKNIVIQINYDEVEALAKWFYRQKQNWYYALKKRPNTLLFYYEDHLENNEVFKNTTLPRIEAFLNKKRQEKDFDFPFKKTSTLYTIENLDPDKIKKLTKKYYFKPSSKYWLKHQIKYLLGK</sequence>
<dbReference type="InterPro" id="IPR027417">
    <property type="entry name" value="P-loop_NTPase"/>
</dbReference>
<dbReference type="Gene3D" id="3.40.50.300">
    <property type="entry name" value="P-loop containing nucleotide triphosphate hydrolases"/>
    <property type="match status" value="1"/>
</dbReference>
<proteinExistence type="predicted"/>
<dbReference type="RefSeq" id="WP_316661356.1">
    <property type="nucleotide sequence ID" value="NZ_JAWHTF010000002.1"/>
</dbReference>
<gene>
    <name evidence="1" type="ORF">RXV94_04830</name>
</gene>
<accession>A0ABU3U573</accession>
<comment type="caution">
    <text evidence="1">The sequence shown here is derived from an EMBL/GenBank/DDBJ whole genome shotgun (WGS) entry which is preliminary data.</text>
</comment>
<evidence type="ECO:0000313" key="1">
    <source>
        <dbReference type="EMBL" id="MDU8885476.1"/>
    </source>
</evidence>
<evidence type="ECO:0008006" key="3">
    <source>
        <dbReference type="Google" id="ProtNLM"/>
    </source>
</evidence>
<organism evidence="1 2">
    <name type="scientific">Gilvirhabdus luticola</name>
    <dbReference type="NCBI Taxonomy" id="3079858"/>
    <lineage>
        <taxon>Bacteria</taxon>
        <taxon>Pseudomonadati</taxon>
        <taxon>Bacteroidota</taxon>
        <taxon>Flavobacteriia</taxon>
        <taxon>Flavobacteriales</taxon>
        <taxon>Flavobacteriaceae</taxon>
        <taxon>Gilvirhabdus</taxon>
    </lineage>
</organism>
<dbReference type="EMBL" id="JAWHTF010000002">
    <property type="protein sequence ID" value="MDU8885476.1"/>
    <property type="molecule type" value="Genomic_DNA"/>
</dbReference>
<name>A0ABU3U573_9FLAO</name>